<dbReference type="AlphaFoldDB" id="A0A557SW44"/>
<dbReference type="InterPro" id="IPR017932">
    <property type="entry name" value="GATase_2_dom"/>
</dbReference>
<feature type="domain" description="Glutamine amidotransferase type-2" evidence="3">
    <location>
        <begin position="2"/>
        <end position="212"/>
    </location>
</feature>
<dbReference type="SUPFAM" id="SSF53271">
    <property type="entry name" value="PRTase-like"/>
    <property type="match status" value="1"/>
</dbReference>
<organism evidence="4 5">
    <name type="scientific">Candidatus Nitrosocosmicus arcticus</name>
    <dbReference type="NCBI Taxonomy" id="2035267"/>
    <lineage>
        <taxon>Archaea</taxon>
        <taxon>Nitrososphaerota</taxon>
        <taxon>Nitrososphaeria</taxon>
        <taxon>Nitrososphaerales</taxon>
        <taxon>Nitrososphaeraceae</taxon>
        <taxon>Candidatus Nitrosocosmicus</taxon>
    </lineage>
</organism>
<name>A0A557SW44_9ARCH</name>
<dbReference type="OrthoDB" id="5976at2157"/>
<comment type="caution">
    <text evidence="4">The sequence shown here is derived from an EMBL/GenBank/DDBJ whole genome shotgun (WGS) entry which is preliminary data.</text>
</comment>
<sequence>MGGIVAVCVLDEKVNNEKIIYQVFRGMQLLQHRGKAVWKISSGKFEASGYGSLPTFDTIHEKIVTQLNNPMQTTVGHLSKKKPKSKRMERINFALDGFFIDLDKLTTHPLIRNRNSEPLEQIHYIFKELLLTRKDPYKAAEFLDRHLRGNYVININNEIYVFRNSTGFKPLFLGNDENEVFFMVTSENYLESIFHLKLKEINPGQLLRLSSKYGMDILTQLDKNRILMDPFEFIRESHVSSIFNNKSIYSIRKNIGNIQGQYLSKKNIDADMIFAEPDYTRPMALGLNIGFKNNGKKFEMVEGIIKDRYDDSDPMIDYSEQVSKNKLLSNGKTLKFIITPLTQDKNILSVQGTIQTGGTIIETVFYLKKSGVNKIDIIVSYVPTIDGRQVGLYTQQKDLIGRKYVGKISYIDDLNKKIALELGADSVFYNSPEILAKGIGVHESQLWFPEWIRFLDYK</sequence>
<evidence type="ECO:0000256" key="2">
    <source>
        <dbReference type="ARBA" id="ARBA00022962"/>
    </source>
</evidence>
<dbReference type="PANTHER" id="PTHR11907">
    <property type="entry name" value="AMIDOPHOSPHORIBOSYLTRANSFERASE"/>
    <property type="match status" value="1"/>
</dbReference>
<gene>
    <name evidence="4" type="ORF">NARC_50010</name>
</gene>
<dbReference type="EMBL" id="VOAH01000005">
    <property type="protein sequence ID" value="TVP40829.1"/>
    <property type="molecule type" value="Genomic_DNA"/>
</dbReference>
<dbReference type="Gene3D" id="3.40.50.2020">
    <property type="match status" value="1"/>
</dbReference>
<dbReference type="InterPro" id="IPR029057">
    <property type="entry name" value="PRTase-like"/>
</dbReference>
<keyword evidence="1 4" id="KW-0808">Transferase</keyword>
<evidence type="ECO:0000256" key="1">
    <source>
        <dbReference type="ARBA" id="ARBA00022679"/>
    </source>
</evidence>
<reference evidence="4 5" key="1">
    <citation type="journal article" date="2019" name="Front. Microbiol.">
        <title>Ammonia Oxidation by the Arctic Terrestrial Thaumarchaeote Candidatus Nitrosocosmicus arcticus Is Stimulated by Increasing Temperatures.</title>
        <authorList>
            <person name="Alves R.J.E."/>
            <person name="Kerou M."/>
            <person name="Zappe A."/>
            <person name="Bittner R."/>
            <person name="Abby S.S."/>
            <person name="Schmidt H.A."/>
            <person name="Pfeifer K."/>
            <person name="Schleper C."/>
        </authorList>
    </citation>
    <scope>NUCLEOTIDE SEQUENCE [LARGE SCALE GENOMIC DNA]</scope>
    <source>
        <strain evidence="4 5">Kfb</strain>
    </source>
</reference>
<keyword evidence="5" id="KW-1185">Reference proteome</keyword>
<dbReference type="PROSITE" id="PS51278">
    <property type="entry name" value="GATASE_TYPE_2"/>
    <property type="match status" value="1"/>
</dbReference>
<proteinExistence type="predicted"/>
<accession>A0A557SW44</accession>
<dbReference type="SUPFAM" id="SSF56235">
    <property type="entry name" value="N-terminal nucleophile aminohydrolases (Ntn hydrolases)"/>
    <property type="match status" value="1"/>
</dbReference>
<protein>
    <submittedName>
        <fullName evidence="4">Putative amidophosphoribosyltransferase</fullName>
    </submittedName>
</protein>
<dbReference type="RefSeq" id="WP_144729568.1">
    <property type="nucleotide sequence ID" value="NZ_ML675581.1"/>
</dbReference>
<dbReference type="GO" id="GO:0016757">
    <property type="term" value="F:glycosyltransferase activity"/>
    <property type="evidence" value="ECO:0007669"/>
    <property type="project" value="UniProtKB-KW"/>
</dbReference>
<keyword evidence="2" id="KW-0315">Glutamine amidotransferase</keyword>
<dbReference type="Gene3D" id="3.60.20.10">
    <property type="entry name" value="Glutamine Phosphoribosylpyrophosphate, subunit 1, domain 1"/>
    <property type="match status" value="1"/>
</dbReference>
<evidence type="ECO:0000313" key="4">
    <source>
        <dbReference type="EMBL" id="TVP40829.1"/>
    </source>
</evidence>
<dbReference type="Proteomes" id="UP000315289">
    <property type="component" value="Unassembled WGS sequence"/>
</dbReference>
<evidence type="ECO:0000313" key="5">
    <source>
        <dbReference type="Proteomes" id="UP000315289"/>
    </source>
</evidence>
<dbReference type="InterPro" id="IPR029055">
    <property type="entry name" value="Ntn_hydrolases_N"/>
</dbReference>
<evidence type="ECO:0000259" key="3">
    <source>
        <dbReference type="PROSITE" id="PS51278"/>
    </source>
</evidence>
<keyword evidence="4" id="KW-0328">Glycosyltransferase</keyword>